<reference evidence="1 2" key="1">
    <citation type="submission" date="2021-06" db="EMBL/GenBank/DDBJ databases">
        <authorList>
            <person name="Palmer J.M."/>
        </authorList>
    </citation>
    <scope>NUCLEOTIDE SEQUENCE [LARGE SCALE GENOMIC DNA]</scope>
    <source>
        <strain evidence="2">if_2019</strain>
        <tissue evidence="1">Muscle</tissue>
    </source>
</reference>
<name>A0ABV0U7G2_9TELE</name>
<gene>
    <name evidence="1" type="ORF">ILYODFUR_022219</name>
</gene>
<sequence length="180" mass="19037">MRDDMIEEILEVLLPQPDNVPSRGQQLPTLTVNRVGKALPSPPEALEGLPQSLRGQPVVLLHGLTKLLPGPSFCHCHSTLSLTVPVSRLRSPTSQPQPIGLLQLDSIPYCQCPQPGSGIAAATSTADLTAAATGISIDNRCEEHGPLGLCVSNIPRNLIKALPEVGVEYTPVEGSARCSE</sequence>
<keyword evidence="2" id="KW-1185">Reference proteome</keyword>
<organism evidence="1 2">
    <name type="scientific">Ilyodon furcidens</name>
    <name type="common">goldbreast splitfin</name>
    <dbReference type="NCBI Taxonomy" id="33524"/>
    <lineage>
        <taxon>Eukaryota</taxon>
        <taxon>Metazoa</taxon>
        <taxon>Chordata</taxon>
        <taxon>Craniata</taxon>
        <taxon>Vertebrata</taxon>
        <taxon>Euteleostomi</taxon>
        <taxon>Actinopterygii</taxon>
        <taxon>Neopterygii</taxon>
        <taxon>Teleostei</taxon>
        <taxon>Neoteleostei</taxon>
        <taxon>Acanthomorphata</taxon>
        <taxon>Ovalentaria</taxon>
        <taxon>Atherinomorphae</taxon>
        <taxon>Cyprinodontiformes</taxon>
        <taxon>Goodeidae</taxon>
        <taxon>Ilyodon</taxon>
    </lineage>
</organism>
<proteinExistence type="predicted"/>
<accession>A0ABV0U7G2</accession>
<dbReference type="EMBL" id="JAHRIQ010060364">
    <property type="protein sequence ID" value="MEQ2241125.1"/>
    <property type="molecule type" value="Genomic_DNA"/>
</dbReference>
<evidence type="ECO:0000313" key="1">
    <source>
        <dbReference type="EMBL" id="MEQ2241125.1"/>
    </source>
</evidence>
<protein>
    <submittedName>
        <fullName evidence="1">Uncharacterized protein</fullName>
    </submittedName>
</protein>
<dbReference type="Proteomes" id="UP001482620">
    <property type="component" value="Unassembled WGS sequence"/>
</dbReference>
<comment type="caution">
    <text evidence="1">The sequence shown here is derived from an EMBL/GenBank/DDBJ whole genome shotgun (WGS) entry which is preliminary data.</text>
</comment>
<evidence type="ECO:0000313" key="2">
    <source>
        <dbReference type="Proteomes" id="UP001482620"/>
    </source>
</evidence>